<dbReference type="Gene3D" id="3.60.15.10">
    <property type="entry name" value="Ribonuclease Z/Hydroxyacylglutathione hydrolase-like"/>
    <property type="match status" value="1"/>
</dbReference>
<dbReference type="SUPFAM" id="SSF52821">
    <property type="entry name" value="Rhodanese/Cell cycle control phosphatase"/>
    <property type="match status" value="2"/>
</dbReference>
<dbReference type="PROSITE" id="PS50206">
    <property type="entry name" value="RHODANESE_3"/>
    <property type="match status" value="2"/>
</dbReference>
<organism evidence="3 4">
    <name type="scientific">Nonomuraea turkmeniaca</name>
    <dbReference type="NCBI Taxonomy" id="103838"/>
    <lineage>
        <taxon>Bacteria</taxon>
        <taxon>Bacillati</taxon>
        <taxon>Actinomycetota</taxon>
        <taxon>Actinomycetes</taxon>
        <taxon>Streptosporangiales</taxon>
        <taxon>Streptosporangiaceae</taxon>
        <taxon>Nonomuraea</taxon>
    </lineage>
</organism>
<dbReference type="InterPro" id="IPR036873">
    <property type="entry name" value="Rhodanese-like_dom_sf"/>
</dbReference>
<dbReference type="AlphaFoldDB" id="A0A5S4FHC0"/>
<evidence type="ECO:0000313" key="3">
    <source>
        <dbReference type="EMBL" id="TMR19318.1"/>
    </source>
</evidence>
<evidence type="ECO:0000256" key="1">
    <source>
        <dbReference type="ARBA" id="ARBA00022723"/>
    </source>
</evidence>
<dbReference type="InterPro" id="IPR051682">
    <property type="entry name" value="Mito_Persulfide_Diox"/>
</dbReference>
<gene>
    <name evidence="3" type="ORF">ETD86_20330</name>
</gene>
<dbReference type="OrthoDB" id="3196337at2"/>
<dbReference type="InterPro" id="IPR001763">
    <property type="entry name" value="Rhodanese-like_dom"/>
</dbReference>
<dbReference type="SMART" id="SM00450">
    <property type="entry name" value="RHOD"/>
    <property type="match status" value="2"/>
</dbReference>
<evidence type="ECO:0000313" key="4">
    <source>
        <dbReference type="Proteomes" id="UP000309128"/>
    </source>
</evidence>
<dbReference type="Proteomes" id="UP000309128">
    <property type="component" value="Unassembled WGS sequence"/>
</dbReference>
<sequence>MEYRTNREPCALPPAPPGGQIVEDIVGFAEDHLIPLVDEGLGNSAYLVDLGDGRALAVDAGRDLRALDAAARRRRLTVAYAADTHLHADFLSGAVQLAHDAGATVLASAAGQRAFPHRALGDGDEVDLGGLRLRALATPGHTDEHLSFLLLDEGQELGVFTGGSLIVDSAARTDLLGAERTEELARAQYRSLHRLAMLPEATAVWPTHGAGSFCSAPPGTERTSTIGAQKQTNPLLAAPDEDTFVRRLVASLGSYPAYFARLTEHNRRGPAILTGTPPLPALDAGQVKALIADGGQVVDVRPVAEFAAGHIPGALSIQLREQFATWLGWLLPDTTPLVFVVGDGQDLAEVVWQAYKIGYERLSGHLADGMPAWLEAGHPRATTAFVTADRVPARPYLDVRQETEYAAGHVPGALHLELGDLARHTADAPAGVVVACGHGERAMTAASLLERAGHTDVTVLDGGPADYAAAHGLRLDTVDAGTADGGAR</sequence>
<dbReference type="CDD" id="cd07724">
    <property type="entry name" value="POD-like_MBL-fold"/>
    <property type="match status" value="1"/>
</dbReference>
<keyword evidence="3" id="KW-0378">Hydrolase</keyword>
<dbReference type="Pfam" id="PF00581">
    <property type="entry name" value="Rhodanese"/>
    <property type="match status" value="2"/>
</dbReference>
<keyword evidence="1" id="KW-0479">Metal-binding</keyword>
<dbReference type="PANTHER" id="PTHR43084:SF1">
    <property type="entry name" value="PERSULFIDE DIOXYGENASE ETHE1, MITOCHONDRIAL"/>
    <property type="match status" value="1"/>
</dbReference>
<dbReference type="SUPFAM" id="SSF56281">
    <property type="entry name" value="Metallo-hydrolase/oxidoreductase"/>
    <property type="match status" value="1"/>
</dbReference>
<reference evidence="3 4" key="1">
    <citation type="submission" date="2019-05" db="EMBL/GenBank/DDBJ databases">
        <title>Draft genome sequence of Nonomuraea turkmeniaca DSM 43926.</title>
        <authorList>
            <person name="Saricaoglu S."/>
            <person name="Isik K."/>
        </authorList>
    </citation>
    <scope>NUCLEOTIDE SEQUENCE [LARGE SCALE GENOMIC DNA]</scope>
    <source>
        <strain evidence="3 4">DSM 43926</strain>
    </source>
</reference>
<dbReference type="GO" id="GO:0004792">
    <property type="term" value="F:thiosulfate-cyanide sulfurtransferase activity"/>
    <property type="evidence" value="ECO:0007669"/>
    <property type="project" value="InterPro"/>
</dbReference>
<dbReference type="GO" id="GO:0046872">
    <property type="term" value="F:metal ion binding"/>
    <property type="evidence" value="ECO:0007669"/>
    <property type="project" value="UniProtKB-KW"/>
</dbReference>
<feature type="domain" description="Rhodanese" evidence="2">
    <location>
        <begin position="291"/>
        <end position="382"/>
    </location>
</feature>
<dbReference type="CDD" id="cd00158">
    <property type="entry name" value="RHOD"/>
    <property type="match status" value="2"/>
</dbReference>
<keyword evidence="4" id="KW-1185">Reference proteome</keyword>
<evidence type="ECO:0000259" key="2">
    <source>
        <dbReference type="PROSITE" id="PS50206"/>
    </source>
</evidence>
<dbReference type="PROSITE" id="PS00380">
    <property type="entry name" value="RHODANESE_1"/>
    <property type="match status" value="2"/>
</dbReference>
<dbReference type="SMART" id="SM00849">
    <property type="entry name" value="Lactamase_B"/>
    <property type="match status" value="1"/>
</dbReference>
<dbReference type="Gene3D" id="3.40.250.10">
    <property type="entry name" value="Rhodanese-like domain"/>
    <property type="match status" value="2"/>
</dbReference>
<dbReference type="PANTHER" id="PTHR43084">
    <property type="entry name" value="PERSULFIDE DIOXYGENASE ETHE1"/>
    <property type="match status" value="1"/>
</dbReference>
<protein>
    <submittedName>
        <fullName evidence="3">MBL fold metallo-hydrolase</fullName>
    </submittedName>
</protein>
<accession>A0A5S4FHC0</accession>
<feature type="domain" description="Rhodanese" evidence="2">
    <location>
        <begin position="390"/>
        <end position="476"/>
    </location>
</feature>
<dbReference type="EMBL" id="VCKY01000064">
    <property type="protein sequence ID" value="TMR19318.1"/>
    <property type="molecule type" value="Genomic_DNA"/>
</dbReference>
<dbReference type="GO" id="GO:0006749">
    <property type="term" value="P:glutathione metabolic process"/>
    <property type="evidence" value="ECO:0007669"/>
    <property type="project" value="InterPro"/>
</dbReference>
<dbReference type="GO" id="GO:0050313">
    <property type="term" value="F:sulfur dioxygenase activity"/>
    <property type="evidence" value="ECO:0007669"/>
    <property type="project" value="InterPro"/>
</dbReference>
<name>A0A5S4FHC0_9ACTN</name>
<dbReference type="GO" id="GO:0016787">
    <property type="term" value="F:hydrolase activity"/>
    <property type="evidence" value="ECO:0007669"/>
    <property type="project" value="UniProtKB-KW"/>
</dbReference>
<dbReference type="InterPro" id="IPR001307">
    <property type="entry name" value="Thiosulphate_STrfase_CS"/>
</dbReference>
<comment type="caution">
    <text evidence="3">The sequence shown here is derived from an EMBL/GenBank/DDBJ whole genome shotgun (WGS) entry which is preliminary data.</text>
</comment>
<dbReference type="Pfam" id="PF00753">
    <property type="entry name" value="Lactamase_B"/>
    <property type="match status" value="1"/>
</dbReference>
<dbReference type="InterPro" id="IPR001279">
    <property type="entry name" value="Metallo-B-lactamas"/>
</dbReference>
<dbReference type="GO" id="GO:0070813">
    <property type="term" value="P:hydrogen sulfide metabolic process"/>
    <property type="evidence" value="ECO:0007669"/>
    <property type="project" value="TreeGrafter"/>
</dbReference>
<proteinExistence type="predicted"/>
<dbReference type="InterPro" id="IPR044528">
    <property type="entry name" value="POD-like_MBL-fold"/>
</dbReference>
<dbReference type="InterPro" id="IPR036866">
    <property type="entry name" value="RibonucZ/Hydroxyglut_hydro"/>
</dbReference>